<keyword evidence="3 6" id="KW-0812">Transmembrane</keyword>
<evidence type="ECO:0000313" key="7">
    <source>
        <dbReference type="EMBL" id="MDY0409227.1"/>
    </source>
</evidence>
<keyword evidence="4 6" id="KW-1133">Transmembrane helix</keyword>
<feature type="transmembrane region" description="Helical" evidence="6">
    <location>
        <begin position="156"/>
        <end position="173"/>
    </location>
</feature>
<keyword evidence="8" id="KW-1185">Reference proteome</keyword>
<dbReference type="PANTHER" id="PTHR43701:SF2">
    <property type="entry name" value="MEMBRANE TRANSPORTER PROTEIN YJNA-RELATED"/>
    <property type="match status" value="1"/>
</dbReference>
<dbReference type="InterPro" id="IPR051598">
    <property type="entry name" value="TSUP/Inactive_protease-like"/>
</dbReference>
<comment type="subcellular location">
    <subcellularLocation>
        <location evidence="6">Cell membrane</location>
        <topology evidence="6">Multi-pass membrane protein</topology>
    </subcellularLocation>
    <subcellularLocation>
        <location evidence="1">Membrane</location>
        <topology evidence="1">Multi-pass membrane protein</topology>
    </subcellularLocation>
</comment>
<organism evidence="7 8">
    <name type="scientific">Paracerasibacillus soli</name>
    <dbReference type="NCBI Taxonomy" id="480284"/>
    <lineage>
        <taxon>Bacteria</taxon>
        <taxon>Bacillati</taxon>
        <taxon>Bacillota</taxon>
        <taxon>Bacilli</taxon>
        <taxon>Bacillales</taxon>
        <taxon>Bacillaceae</taxon>
        <taxon>Paracerasibacillus</taxon>
    </lineage>
</organism>
<feature type="transmembrane region" description="Helical" evidence="6">
    <location>
        <begin position="44"/>
        <end position="63"/>
    </location>
</feature>
<sequence length="188" mass="20269">MPALLLIMHLPPHVAAGTGLVIVLVNSLSGVTGFVRQKRIDYKLAWLISLGAFPGSFIGAKLTQYVSSTVFYALFATVLVGLGLFLLVKNRKGQSLPNEIQYDEPLGIGVVTSLLLFGIFMGTLSTFFGLGGGWLMVPVLIYIFKVAPHRATATSIFALCLYSVVGVVIHIYHGNVDWMAAFLAEPVL</sequence>
<name>A0ABU5CTP3_9BACI</name>
<dbReference type="Proteomes" id="UP001275315">
    <property type="component" value="Unassembled WGS sequence"/>
</dbReference>
<feature type="transmembrane region" description="Helical" evidence="6">
    <location>
        <begin position="69"/>
        <end position="88"/>
    </location>
</feature>
<keyword evidence="6" id="KW-1003">Cell membrane</keyword>
<feature type="transmembrane region" description="Helical" evidence="6">
    <location>
        <begin position="100"/>
        <end position="121"/>
    </location>
</feature>
<evidence type="ECO:0000256" key="4">
    <source>
        <dbReference type="ARBA" id="ARBA00022989"/>
    </source>
</evidence>
<evidence type="ECO:0000256" key="6">
    <source>
        <dbReference type="RuleBase" id="RU363041"/>
    </source>
</evidence>
<dbReference type="Pfam" id="PF01925">
    <property type="entry name" value="TauE"/>
    <property type="match status" value="1"/>
</dbReference>
<accession>A0ABU5CTP3</accession>
<proteinExistence type="inferred from homology"/>
<dbReference type="RefSeq" id="WP_320380032.1">
    <property type="nucleotide sequence ID" value="NZ_JAWDIQ010000002.1"/>
</dbReference>
<dbReference type="PANTHER" id="PTHR43701">
    <property type="entry name" value="MEMBRANE TRANSPORTER PROTEIN MJ0441-RELATED"/>
    <property type="match status" value="1"/>
</dbReference>
<protein>
    <recommendedName>
        <fullName evidence="6">Probable membrane transporter protein</fullName>
    </recommendedName>
</protein>
<dbReference type="InterPro" id="IPR002781">
    <property type="entry name" value="TM_pro_TauE-like"/>
</dbReference>
<feature type="transmembrane region" description="Helical" evidence="6">
    <location>
        <begin position="14"/>
        <end position="35"/>
    </location>
</feature>
<comment type="caution">
    <text evidence="7">The sequence shown here is derived from an EMBL/GenBank/DDBJ whole genome shotgun (WGS) entry which is preliminary data.</text>
</comment>
<dbReference type="EMBL" id="JAWDIQ010000002">
    <property type="protein sequence ID" value="MDY0409227.1"/>
    <property type="molecule type" value="Genomic_DNA"/>
</dbReference>
<comment type="similarity">
    <text evidence="2 6">Belongs to the 4-toluene sulfonate uptake permease (TSUP) (TC 2.A.102) family.</text>
</comment>
<evidence type="ECO:0000256" key="1">
    <source>
        <dbReference type="ARBA" id="ARBA00004141"/>
    </source>
</evidence>
<evidence type="ECO:0000256" key="3">
    <source>
        <dbReference type="ARBA" id="ARBA00022692"/>
    </source>
</evidence>
<keyword evidence="5 6" id="KW-0472">Membrane</keyword>
<evidence type="ECO:0000256" key="2">
    <source>
        <dbReference type="ARBA" id="ARBA00009142"/>
    </source>
</evidence>
<gene>
    <name evidence="7" type="ORF">RWD45_12455</name>
</gene>
<evidence type="ECO:0000256" key="5">
    <source>
        <dbReference type="ARBA" id="ARBA00023136"/>
    </source>
</evidence>
<reference evidence="7 8" key="1">
    <citation type="submission" date="2023-10" db="EMBL/GenBank/DDBJ databases">
        <title>Virgibacillus soli CC-YMP-6 genome.</title>
        <authorList>
            <person name="Miliotis G."/>
            <person name="Sengupta P."/>
            <person name="Hameed A."/>
            <person name="Chuvochina M."/>
            <person name="Mcdonagh F."/>
            <person name="Simpson A.C."/>
            <person name="Singh N.K."/>
            <person name="Rekha P.D."/>
            <person name="Raman K."/>
            <person name="Hugenholtz P."/>
            <person name="Venkateswaran K."/>
        </authorList>
    </citation>
    <scope>NUCLEOTIDE SEQUENCE [LARGE SCALE GENOMIC DNA]</scope>
    <source>
        <strain evidence="7 8">CC-YMP-6</strain>
    </source>
</reference>
<evidence type="ECO:0000313" key="8">
    <source>
        <dbReference type="Proteomes" id="UP001275315"/>
    </source>
</evidence>